<evidence type="ECO:0000313" key="2">
    <source>
        <dbReference type="Proteomes" id="UP000028194"/>
    </source>
</evidence>
<name>A0A075MVA6_9ARCH</name>
<proteinExistence type="predicted"/>
<dbReference type="GeneID" id="41598241"/>
<reference evidence="1 2" key="1">
    <citation type="journal article" date="2014" name="PLoS ONE">
        <title>Genome Sequence of Candidatus Nitrososphaera evergladensis from Group I.1b Enriched from Everglades Soil Reveals Novel Genomic Features of the Ammonia-Oxidizing Archaea.</title>
        <authorList>
            <person name="Zhalnina K.V."/>
            <person name="Dias R."/>
            <person name="Leonard M.T."/>
            <person name="Dorr de Quadros P."/>
            <person name="Camargo F.A."/>
            <person name="Drew J.C."/>
            <person name="Farmerie W.G."/>
            <person name="Daroub S.H."/>
            <person name="Triplett E.W."/>
        </authorList>
    </citation>
    <scope>NUCLEOTIDE SEQUENCE [LARGE SCALE GENOMIC DNA]</scope>
    <source>
        <strain evidence="1 2">SR1</strain>
    </source>
</reference>
<gene>
    <name evidence="1" type="ORF">NTE_02545</name>
</gene>
<dbReference type="STRING" id="1459636.NTE_02545"/>
<dbReference type="EMBL" id="CP007174">
    <property type="protein sequence ID" value="AIF84592.1"/>
    <property type="molecule type" value="Genomic_DNA"/>
</dbReference>
<keyword evidence="2" id="KW-1185">Reference proteome</keyword>
<dbReference type="RefSeq" id="WP_148701135.1">
    <property type="nucleotide sequence ID" value="NZ_CP007174.1"/>
</dbReference>
<protein>
    <submittedName>
        <fullName evidence="1">Uncharacterized protein</fullName>
    </submittedName>
</protein>
<organism evidence="1 2">
    <name type="scientific">Candidatus Nitrososphaera evergladensis SR1</name>
    <dbReference type="NCBI Taxonomy" id="1459636"/>
    <lineage>
        <taxon>Archaea</taxon>
        <taxon>Nitrososphaerota</taxon>
        <taxon>Nitrososphaeria</taxon>
        <taxon>Nitrososphaerales</taxon>
        <taxon>Nitrososphaeraceae</taxon>
        <taxon>Nitrososphaera</taxon>
    </lineage>
</organism>
<dbReference type="HOGENOM" id="CLU_1880966_0_0_2"/>
<dbReference type="AlphaFoldDB" id="A0A075MVA6"/>
<sequence>MGDINSFNVDDIPLSKKSSNVVAGDINVGKKSPAELEQVHIEEDLQTQLAVTDSIFSLQSLDDKTQRELAEFAGYYYERGRITQPTIQALIQYHFDKIMDSIRSEYESHIFNKQLEEAMMRSMGIKPEDIDKFKF</sequence>
<evidence type="ECO:0000313" key="1">
    <source>
        <dbReference type="EMBL" id="AIF84592.1"/>
    </source>
</evidence>
<accession>A0A075MVA6</accession>
<dbReference type="Proteomes" id="UP000028194">
    <property type="component" value="Chromosome"/>
</dbReference>
<dbReference type="KEGG" id="nev:NTE_02545"/>